<evidence type="ECO:0000313" key="11">
    <source>
        <dbReference type="Proteomes" id="UP001297581"/>
    </source>
</evidence>
<reference evidence="10 11" key="1">
    <citation type="submission" date="2022-02" db="EMBL/GenBank/DDBJ databases">
        <title>The genome sequence of Shewanella sp. 3B26.</title>
        <authorList>
            <person name="Du J."/>
        </authorList>
    </citation>
    <scope>NUCLEOTIDE SEQUENCE [LARGE SCALE GENOMIC DNA]</scope>
    <source>
        <strain evidence="10 11">3B26</strain>
    </source>
</reference>
<feature type="transmembrane region" description="Helical" evidence="8">
    <location>
        <begin position="7"/>
        <end position="25"/>
    </location>
</feature>
<evidence type="ECO:0000259" key="9">
    <source>
        <dbReference type="PROSITE" id="PS50928"/>
    </source>
</evidence>
<dbReference type="Pfam" id="PF00528">
    <property type="entry name" value="BPD_transp_1"/>
    <property type="match status" value="1"/>
</dbReference>
<evidence type="ECO:0000256" key="2">
    <source>
        <dbReference type="ARBA" id="ARBA00007069"/>
    </source>
</evidence>
<feature type="transmembrane region" description="Helical" evidence="8">
    <location>
        <begin position="141"/>
        <end position="162"/>
    </location>
</feature>
<evidence type="ECO:0000256" key="1">
    <source>
        <dbReference type="ARBA" id="ARBA00004651"/>
    </source>
</evidence>
<accession>A0AAJ1BJW4</accession>
<dbReference type="PANTHER" id="PTHR43848">
    <property type="entry name" value="PUTRESCINE TRANSPORT SYSTEM PERMEASE PROTEIN POTI"/>
    <property type="match status" value="1"/>
</dbReference>
<keyword evidence="3 8" id="KW-0813">Transport</keyword>
<evidence type="ECO:0000256" key="7">
    <source>
        <dbReference type="ARBA" id="ARBA00023136"/>
    </source>
</evidence>
<evidence type="ECO:0000256" key="3">
    <source>
        <dbReference type="ARBA" id="ARBA00022448"/>
    </source>
</evidence>
<dbReference type="EMBL" id="JAKUDL010000007">
    <property type="protein sequence ID" value="MCH4296056.1"/>
    <property type="molecule type" value="Genomic_DNA"/>
</dbReference>
<organism evidence="10 11">
    <name type="scientific">Shewanella zhuhaiensis</name>
    <dbReference type="NCBI Taxonomy" id="2919576"/>
    <lineage>
        <taxon>Bacteria</taxon>
        <taxon>Pseudomonadati</taxon>
        <taxon>Pseudomonadota</taxon>
        <taxon>Gammaproteobacteria</taxon>
        <taxon>Alteromonadales</taxon>
        <taxon>Shewanellaceae</taxon>
        <taxon>Shewanella</taxon>
    </lineage>
</organism>
<dbReference type="Gene3D" id="1.10.3720.10">
    <property type="entry name" value="MetI-like"/>
    <property type="match status" value="1"/>
</dbReference>
<keyword evidence="5 8" id="KW-0812">Transmembrane</keyword>
<dbReference type="InterPro" id="IPR035906">
    <property type="entry name" value="MetI-like_sf"/>
</dbReference>
<sequence>MLRGYSTLVYLFLYAPILLVVVFAFNAGSHATSFECCGVSWFGKVTDNPFMMEALYNSLRIAFTSAVIATLFGTMAVLALEDVKGPLRATFDGLTYSAIIIPGIVIGIASLSAMKTLFDMANPVIEAIWPGIFGEAPRLQMGFWTVVASHSLFTMALVMVIVRTRLETMDKRLIEASFDLYASPRQTLLRVTLPYLAPGILAAFLLAFTFSFDDFIIAFFVAGSETTLPIYIFSSIRRGVTPEVNAISTLIICVSLALLFSARLLETRGLNRSKRNA</sequence>
<evidence type="ECO:0000256" key="5">
    <source>
        <dbReference type="ARBA" id="ARBA00022692"/>
    </source>
</evidence>
<evidence type="ECO:0000256" key="6">
    <source>
        <dbReference type="ARBA" id="ARBA00022989"/>
    </source>
</evidence>
<dbReference type="AlphaFoldDB" id="A0AAJ1BJW4"/>
<keyword evidence="6 8" id="KW-1133">Transmembrane helix</keyword>
<keyword evidence="11" id="KW-1185">Reference proteome</keyword>
<dbReference type="Proteomes" id="UP001297581">
    <property type="component" value="Unassembled WGS sequence"/>
</dbReference>
<dbReference type="PANTHER" id="PTHR43848:SF2">
    <property type="entry name" value="PUTRESCINE TRANSPORT SYSTEM PERMEASE PROTEIN POTI"/>
    <property type="match status" value="1"/>
</dbReference>
<dbReference type="InterPro" id="IPR051789">
    <property type="entry name" value="Bact_Polyamine_Transport"/>
</dbReference>
<proteinExistence type="inferred from homology"/>
<feature type="domain" description="ABC transmembrane type-1" evidence="9">
    <location>
        <begin position="55"/>
        <end position="262"/>
    </location>
</feature>
<feature type="transmembrane region" description="Helical" evidence="8">
    <location>
        <begin position="93"/>
        <end position="114"/>
    </location>
</feature>
<keyword evidence="7 8" id="KW-0472">Membrane</keyword>
<evidence type="ECO:0000313" key="10">
    <source>
        <dbReference type="EMBL" id="MCH4296056.1"/>
    </source>
</evidence>
<dbReference type="GO" id="GO:0005886">
    <property type="term" value="C:plasma membrane"/>
    <property type="evidence" value="ECO:0007669"/>
    <property type="project" value="UniProtKB-SubCell"/>
</dbReference>
<feature type="transmembrane region" description="Helical" evidence="8">
    <location>
        <begin position="61"/>
        <end position="81"/>
    </location>
</feature>
<feature type="transmembrane region" description="Helical" evidence="8">
    <location>
        <begin position="195"/>
        <end position="224"/>
    </location>
</feature>
<comment type="subcellular location">
    <subcellularLocation>
        <location evidence="1 8">Cell membrane</location>
        <topology evidence="1 8">Multi-pass membrane protein</topology>
    </subcellularLocation>
</comment>
<name>A0AAJ1BJW4_9GAMM</name>
<evidence type="ECO:0000256" key="8">
    <source>
        <dbReference type="RuleBase" id="RU363032"/>
    </source>
</evidence>
<keyword evidence="4" id="KW-1003">Cell membrane</keyword>
<gene>
    <name evidence="10" type="ORF">MJ923_17240</name>
</gene>
<evidence type="ECO:0000256" key="4">
    <source>
        <dbReference type="ARBA" id="ARBA00022475"/>
    </source>
</evidence>
<dbReference type="SUPFAM" id="SSF161098">
    <property type="entry name" value="MetI-like"/>
    <property type="match status" value="1"/>
</dbReference>
<feature type="transmembrane region" description="Helical" evidence="8">
    <location>
        <begin position="244"/>
        <end position="265"/>
    </location>
</feature>
<protein>
    <submittedName>
        <fullName evidence="10">ABC transporter permease</fullName>
    </submittedName>
</protein>
<comment type="similarity">
    <text evidence="2">Belongs to the binding-protein-dependent transport system permease family. CysTW subfamily.</text>
</comment>
<dbReference type="PROSITE" id="PS50928">
    <property type="entry name" value="ABC_TM1"/>
    <property type="match status" value="1"/>
</dbReference>
<comment type="caution">
    <text evidence="10">The sequence shown here is derived from an EMBL/GenBank/DDBJ whole genome shotgun (WGS) entry which is preliminary data.</text>
</comment>
<dbReference type="GO" id="GO:0055085">
    <property type="term" value="P:transmembrane transport"/>
    <property type="evidence" value="ECO:0007669"/>
    <property type="project" value="InterPro"/>
</dbReference>
<dbReference type="RefSeq" id="WP_240592148.1">
    <property type="nucleotide sequence ID" value="NZ_JAKUDL010000007.1"/>
</dbReference>
<dbReference type="InterPro" id="IPR000515">
    <property type="entry name" value="MetI-like"/>
</dbReference>
<dbReference type="CDD" id="cd06261">
    <property type="entry name" value="TM_PBP2"/>
    <property type="match status" value="1"/>
</dbReference>